<evidence type="ECO:0000256" key="5">
    <source>
        <dbReference type="SAM" id="Phobius"/>
    </source>
</evidence>
<proteinExistence type="predicted"/>
<evidence type="ECO:0000259" key="6">
    <source>
        <dbReference type="Pfam" id="PF06271"/>
    </source>
</evidence>
<evidence type="ECO:0000256" key="2">
    <source>
        <dbReference type="ARBA" id="ARBA00022692"/>
    </source>
</evidence>
<organism evidence="7 8">
    <name type="scientific">Auritidibacter ignavus</name>
    <dbReference type="NCBI Taxonomy" id="678932"/>
    <lineage>
        <taxon>Bacteria</taxon>
        <taxon>Bacillati</taxon>
        <taxon>Actinomycetota</taxon>
        <taxon>Actinomycetes</taxon>
        <taxon>Micrococcales</taxon>
        <taxon>Micrococcaceae</taxon>
        <taxon>Auritidibacter</taxon>
    </lineage>
</organism>
<accession>A0AAJ6DDB9</accession>
<dbReference type="PANTHER" id="PTHR38480">
    <property type="entry name" value="SLR0254 PROTEIN"/>
    <property type="match status" value="1"/>
</dbReference>
<evidence type="ECO:0000256" key="1">
    <source>
        <dbReference type="ARBA" id="ARBA00004141"/>
    </source>
</evidence>
<feature type="transmembrane region" description="Helical" evidence="5">
    <location>
        <begin position="29"/>
        <end position="51"/>
    </location>
</feature>
<keyword evidence="8" id="KW-1185">Reference proteome</keyword>
<protein>
    <submittedName>
        <fullName evidence="7">RDD family protein</fullName>
    </submittedName>
</protein>
<feature type="transmembrane region" description="Helical" evidence="5">
    <location>
        <begin position="116"/>
        <end position="135"/>
    </location>
</feature>
<evidence type="ECO:0000256" key="4">
    <source>
        <dbReference type="ARBA" id="ARBA00023136"/>
    </source>
</evidence>
<keyword evidence="2 5" id="KW-0812">Transmembrane</keyword>
<evidence type="ECO:0000256" key="3">
    <source>
        <dbReference type="ARBA" id="ARBA00022989"/>
    </source>
</evidence>
<gene>
    <name evidence="7" type="ORF">QDX21_05995</name>
</gene>
<dbReference type="RefSeq" id="WP_122549421.1">
    <property type="nucleotide sequence ID" value="NZ_CP122566.1"/>
</dbReference>
<evidence type="ECO:0000313" key="8">
    <source>
        <dbReference type="Proteomes" id="UP001224674"/>
    </source>
</evidence>
<dbReference type="PANTHER" id="PTHR38480:SF1">
    <property type="entry name" value="SLR0254 PROTEIN"/>
    <property type="match status" value="1"/>
</dbReference>
<dbReference type="GO" id="GO:0016020">
    <property type="term" value="C:membrane"/>
    <property type="evidence" value="ECO:0007669"/>
    <property type="project" value="UniProtKB-SubCell"/>
</dbReference>
<reference evidence="7 8" key="1">
    <citation type="submission" date="2023-03" db="EMBL/GenBank/DDBJ databases">
        <title>Complete genome sequences of several Auritidibacter ignavus strains isolated from ear infections.</title>
        <authorList>
            <person name="Baehr T."/>
            <person name="Baumhoegger A.M."/>
        </authorList>
    </citation>
    <scope>NUCLEOTIDE SEQUENCE [LARGE SCALE GENOMIC DNA]</scope>
    <source>
        <strain evidence="7 8">BABAE-6</strain>
    </source>
</reference>
<comment type="subcellular location">
    <subcellularLocation>
        <location evidence="1">Membrane</location>
        <topology evidence="1">Multi-pass membrane protein</topology>
    </subcellularLocation>
</comment>
<dbReference type="InterPro" id="IPR010432">
    <property type="entry name" value="RDD"/>
</dbReference>
<feature type="transmembrane region" description="Helical" evidence="5">
    <location>
        <begin position="58"/>
        <end position="78"/>
    </location>
</feature>
<evidence type="ECO:0000313" key="7">
    <source>
        <dbReference type="EMBL" id="WGH94334.1"/>
    </source>
</evidence>
<feature type="domain" description="RDD" evidence="6">
    <location>
        <begin position="20"/>
        <end position="147"/>
    </location>
</feature>
<dbReference type="Pfam" id="PF06271">
    <property type="entry name" value="RDD"/>
    <property type="match status" value="1"/>
</dbReference>
<name>A0AAJ6DDB9_9MICC</name>
<dbReference type="Proteomes" id="UP001224674">
    <property type="component" value="Chromosome"/>
</dbReference>
<sequence length="265" mass="29340">MSNSTSVVTGQAVLLHLNPATVFVRGMSTIIDILLSAVGLWATFVVLASVIEQLDMAALGMFSLLTVVFWFVLIPLTVETVSGGKSVGKLVFGTRVIRDDGGAVVFRHSLIRTLSGFFELLLTLGSVALMSAILNDRGKRLGDMMAGTYVIHDRQPRLPEPLPTVPAELHRWAQIADVGRIPDELLVEINQYLRNFSRMTPQAQNLHTQRLLQLVDPYVSPAPPAQTPPTVYLHAVVAERRNRDYQLLISRQQSQRQLSAELNQH</sequence>
<dbReference type="AlphaFoldDB" id="A0AAJ6DDB9"/>
<dbReference type="EMBL" id="CP122566">
    <property type="protein sequence ID" value="WGH94334.1"/>
    <property type="molecule type" value="Genomic_DNA"/>
</dbReference>
<keyword evidence="3 5" id="KW-1133">Transmembrane helix</keyword>
<keyword evidence="4 5" id="KW-0472">Membrane</keyword>